<evidence type="ECO:0000313" key="2">
    <source>
        <dbReference type="EMBL" id="CAE0443705.1"/>
    </source>
</evidence>
<name>A0A7S3V0M0_9STRA</name>
<feature type="compositionally biased region" description="Polar residues" evidence="1">
    <location>
        <begin position="211"/>
        <end position="241"/>
    </location>
</feature>
<protein>
    <submittedName>
        <fullName evidence="2">Uncharacterized protein</fullName>
    </submittedName>
</protein>
<organism evidence="2">
    <name type="scientific">Aplanochytrium stocchinoi</name>
    <dbReference type="NCBI Taxonomy" id="215587"/>
    <lineage>
        <taxon>Eukaryota</taxon>
        <taxon>Sar</taxon>
        <taxon>Stramenopiles</taxon>
        <taxon>Bigyra</taxon>
        <taxon>Labyrinthulomycetes</taxon>
        <taxon>Thraustochytrida</taxon>
        <taxon>Thraustochytriidae</taxon>
        <taxon>Aplanochytrium</taxon>
    </lineage>
</organism>
<proteinExistence type="predicted"/>
<feature type="region of interest" description="Disordered" evidence="1">
    <location>
        <begin position="211"/>
        <end position="251"/>
    </location>
</feature>
<sequence length="722" mass="81301">MDTLSVSLPSGTDSFPLRWESSFQTEYVRKRNSRSGTKNIRCFPCCSSPHNAGGFCGVPAILKCDSLEEVLGKISEITGYDAAVLSANNLKARARFHVVDNHKANDGDISCIESYFNDGMRTSKDPTAQWIPVSITQEEGKDPSSNTPMKLIINTELLGWHYNWRSNKSTADRKHSLVVYLYYKLSDESKIGSSLHLLGKFPSPMFKITSGQRAQQQSKPSTNTNVNIIKPRTMSNPSSGPLSPYKNNEEEDVNVRIKRKLPESKSNVDIISRLKAEAKDESMPLQASTEEHESIRSLLSATISKAKQKVLNLNSATDVNVMDDENIVSVLDMFSDQSFLDIGDDSSLNGVSIEGSCSSFTPSDHSFDSADFPEKEDLIRAQIVESIGSETLTAEISAFFRDCSSGPIGASLCENLKKEEDIQNNPFLREFCKSLFQKFQLIISKRLWDDLYQKDLLDQPWKRNGEIRGSIDSTYRASKTNSTETELGLLYDPDDFQAVHSFIKRLKKHYDAPNDLSELAGDSKFSMCNKTWVKEETPVCWFKDIMCKQLGYFDEVLAEVYACSGKRMTLSLVDDACRVVMHEKSLTTSGFWEIKTDGIIRPANMESPLDQYIQVPPKVGVATHQILADGSYEMLWTNWYKYSDIAPADKLKEKNVDDKFVVCSFQYEVNVDNPDVQLVTARTYNVRGDPGNEPIDVWKTDKFAENLDAKMTWKYFAEPNDP</sequence>
<gene>
    <name evidence="2" type="ORF">ASTO00021_LOCUS13764</name>
</gene>
<evidence type="ECO:0000256" key="1">
    <source>
        <dbReference type="SAM" id="MobiDB-lite"/>
    </source>
</evidence>
<dbReference type="EMBL" id="HBIN01018041">
    <property type="protein sequence ID" value="CAE0443705.1"/>
    <property type="molecule type" value="Transcribed_RNA"/>
</dbReference>
<dbReference type="AlphaFoldDB" id="A0A7S3V0M0"/>
<accession>A0A7S3V0M0</accession>
<reference evidence="2" key="1">
    <citation type="submission" date="2021-01" db="EMBL/GenBank/DDBJ databases">
        <authorList>
            <person name="Corre E."/>
            <person name="Pelletier E."/>
            <person name="Niang G."/>
            <person name="Scheremetjew M."/>
            <person name="Finn R."/>
            <person name="Kale V."/>
            <person name="Holt S."/>
            <person name="Cochrane G."/>
            <person name="Meng A."/>
            <person name="Brown T."/>
            <person name="Cohen L."/>
        </authorList>
    </citation>
    <scope>NUCLEOTIDE SEQUENCE</scope>
    <source>
        <strain evidence="2">GSBS06</strain>
    </source>
</reference>